<dbReference type="AlphaFoldDB" id="A0A846K703"/>
<gene>
    <name evidence="1" type="ORF">FDG31_02650</name>
</gene>
<evidence type="ECO:0000313" key="2">
    <source>
        <dbReference type="Proteomes" id="UP000486903"/>
    </source>
</evidence>
<organism evidence="1 2">
    <name type="scientific">Clostridium botulinum</name>
    <dbReference type="NCBI Taxonomy" id="1491"/>
    <lineage>
        <taxon>Bacteria</taxon>
        <taxon>Bacillati</taxon>
        <taxon>Bacillota</taxon>
        <taxon>Clostridia</taxon>
        <taxon>Eubacteriales</taxon>
        <taxon>Clostridiaceae</taxon>
        <taxon>Clostridium</taxon>
    </lineage>
</organism>
<dbReference type="Proteomes" id="UP000486903">
    <property type="component" value="Unassembled WGS sequence"/>
</dbReference>
<name>A0A846K703_CLOBO</name>
<accession>A0A846K703</accession>
<protein>
    <submittedName>
        <fullName evidence="1">Uncharacterized protein</fullName>
    </submittedName>
</protein>
<comment type="caution">
    <text evidence="1">The sequence shown here is derived from an EMBL/GenBank/DDBJ whole genome shotgun (WGS) entry which is preliminary data.</text>
</comment>
<reference evidence="1 2" key="1">
    <citation type="submission" date="2019-04" db="EMBL/GenBank/DDBJ databases">
        <title>Genome sequencing of Clostridium botulinum Groups I-IV and Clostridium butyricum.</title>
        <authorList>
            <person name="Brunt J."/>
            <person name="Van Vliet A.H.M."/>
            <person name="Stringer S.C."/>
            <person name="Carter A.T."/>
            <person name="Peck M.W."/>
        </authorList>
    </citation>
    <scope>NUCLEOTIDE SEQUENCE [LARGE SCALE GENOMIC DNA]</scope>
    <source>
        <strain evidence="1 2">BL81</strain>
    </source>
</reference>
<dbReference type="EMBL" id="SXFB01000001">
    <property type="protein sequence ID" value="NFV25074.1"/>
    <property type="molecule type" value="Genomic_DNA"/>
</dbReference>
<dbReference type="RefSeq" id="WP_257278411.1">
    <property type="nucleotide sequence ID" value="NZ_JAMXVV010000009.1"/>
</dbReference>
<proteinExistence type="predicted"/>
<evidence type="ECO:0000313" key="1">
    <source>
        <dbReference type="EMBL" id="NFV25074.1"/>
    </source>
</evidence>
<sequence length="75" mass="8863">MGDRLFRKEITTENYDAIINSTFAKYQYMNPSFLYNEKYIENFTVKDKEFIFNLGNGSCYYLLTGICSLDITKMI</sequence>